<gene>
    <name evidence="3" type="ORF">NADFUDRAFT_70345</name>
</gene>
<dbReference type="STRING" id="857566.A0A1E3PKS9"/>
<name>A0A1E3PKS9_9ASCO</name>
<dbReference type="AlphaFoldDB" id="A0A1E3PKS9"/>
<dbReference type="SMART" id="SM01117">
    <property type="entry name" value="Cyt-b5"/>
    <property type="match status" value="1"/>
</dbReference>
<proteinExistence type="inferred from homology"/>
<dbReference type="EMBL" id="KV454409">
    <property type="protein sequence ID" value="ODQ66033.1"/>
    <property type="molecule type" value="Genomic_DNA"/>
</dbReference>
<dbReference type="PANTHER" id="PTHR10281:SF115">
    <property type="entry name" value="BINDING PROTEIN, PUTATIVE (AFU_ORTHOLOGUE AFUA_4G06240)-RELATED"/>
    <property type="match status" value="1"/>
</dbReference>
<feature type="domain" description="Cytochrome b5 heme-binding" evidence="2">
    <location>
        <begin position="22"/>
        <end position="118"/>
    </location>
</feature>
<dbReference type="GO" id="GO:0016020">
    <property type="term" value="C:membrane"/>
    <property type="evidence" value="ECO:0007669"/>
    <property type="project" value="TreeGrafter"/>
</dbReference>
<keyword evidence="4" id="KW-1185">Reference proteome</keyword>
<dbReference type="InterPro" id="IPR036400">
    <property type="entry name" value="Cyt_B5-like_heme/steroid_sf"/>
</dbReference>
<dbReference type="PANTHER" id="PTHR10281">
    <property type="entry name" value="MEMBRANE-ASSOCIATED PROGESTERONE RECEPTOR COMPONENT-RELATED"/>
    <property type="match status" value="1"/>
</dbReference>
<evidence type="ECO:0000259" key="2">
    <source>
        <dbReference type="SMART" id="SM01117"/>
    </source>
</evidence>
<evidence type="ECO:0000256" key="1">
    <source>
        <dbReference type="ARBA" id="ARBA00038357"/>
    </source>
</evidence>
<dbReference type="GO" id="GO:0020037">
    <property type="term" value="F:heme binding"/>
    <property type="evidence" value="ECO:0007669"/>
    <property type="project" value="UniProtKB-ARBA"/>
</dbReference>
<sequence>MSQKTYSPKVPVHIDPPKHDPFTLTELAQYDGVRSDKIYVSILSNIYDVTRSGSYNPGKNYHIFAGRESARALGKSSLKLEDVLRGDDLEGYTEKEHETLQGWVRFFEQRYNIVGRVKN</sequence>
<dbReference type="Gene3D" id="3.10.120.10">
    <property type="entry name" value="Cytochrome b5-like heme/steroid binding domain"/>
    <property type="match status" value="1"/>
</dbReference>
<protein>
    <submittedName>
        <fullName evidence="3">Cytochrome b5</fullName>
    </submittedName>
</protein>
<comment type="similarity">
    <text evidence="1">Belongs to the cytochrome b5 family. MAPR subfamily.</text>
</comment>
<dbReference type="InterPro" id="IPR001199">
    <property type="entry name" value="Cyt_B5-like_heme/steroid-bd"/>
</dbReference>
<dbReference type="Proteomes" id="UP000095009">
    <property type="component" value="Unassembled WGS sequence"/>
</dbReference>
<dbReference type="OrthoDB" id="899at2759"/>
<dbReference type="GO" id="GO:0005783">
    <property type="term" value="C:endoplasmic reticulum"/>
    <property type="evidence" value="ECO:0007669"/>
    <property type="project" value="TreeGrafter"/>
</dbReference>
<dbReference type="SUPFAM" id="SSF55856">
    <property type="entry name" value="Cytochrome b5-like heme/steroid binding domain"/>
    <property type="match status" value="1"/>
</dbReference>
<evidence type="ECO:0000313" key="3">
    <source>
        <dbReference type="EMBL" id="ODQ66033.1"/>
    </source>
</evidence>
<dbReference type="InterPro" id="IPR050577">
    <property type="entry name" value="MAPR/NEUFC/NENF-like"/>
</dbReference>
<organism evidence="3 4">
    <name type="scientific">Nadsonia fulvescens var. elongata DSM 6958</name>
    <dbReference type="NCBI Taxonomy" id="857566"/>
    <lineage>
        <taxon>Eukaryota</taxon>
        <taxon>Fungi</taxon>
        <taxon>Dikarya</taxon>
        <taxon>Ascomycota</taxon>
        <taxon>Saccharomycotina</taxon>
        <taxon>Dipodascomycetes</taxon>
        <taxon>Dipodascales</taxon>
        <taxon>Dipodascales incertae sedis</taxon>
        <taxon>Nadsonia</taxon>
    </lineage>
</organism>
<dbReference type="FunFam" id="3.10.120.10:FF:000003">
    <property type="entry name" value="membrane-associated progesterone receptor component 1"/>
    <property type="match status" value="1"/>
</dbReference>
<reference evidence="3 4" key="1">
    <citation type="journal article" date="2016" name="Proc. Natl. Acad. Sci. U.S.A.">
        <title>Comparative genomics of biotechnologically important yeasts.</title>
        <authorList>
            <person name="Riley R."/>
            <person name="Haridas S."/>
            <person name="Wolfe K.H."/>
            <person name="Lopes M.R."/>
            <person name="Hittinger C.T."/>
            <person name="Goeker M."/>
            <person name="Salamov A.A."/>
            <person name="Wisecaver J.H."/>
            <person name="Long T.M."/>
            <person name="Calvey C.H."/>
            <person name="Aerts A.L."/>
            <person name="Barry K.W."/>
            <person name="Choi C."/>
            <person name="Clum A."/>
            <person name="Coughlan A.Y."/>
            <person name="Deshpande S."/>
            <person name="Douglass A.P."/>
            <person name="Hanson S.J."/>
            <person name="Klenk H.-P."/>
            <person name="LaButti K.M."/>
            <person name="Lapidus A."/>
            <person name="Lindquist E.A."/>
            <person name="Lipzen A.M."/>
            <person name="Meier-Kolthoff J.P."/>
            <person name="Ohm R.A."/>
            <person name="Otillar R.P."/>
            <person name="Pangilinan J.L."/>
            <person name="Peng Y."/>
            <person name="Rokas A."/>
            <person name="Rosa C.A."/>
            <person name="Scheuner C."/>
            <person name="Sibirny A.A."/>
            <person name="Slot J.C."/>
            <person name="Stielow J.B."/>
            <person name="Sun H."/>
            <person name="Kurtzman C.P."/>
            <person name="Blackwell M."/>
            <person name="Grigoriev I.V."/>
            <person name="Jeffries T.W."/>
        </authorList>
    </citation>
    <scope>NUCLEOTIDE SEQUENCE [LARGE SCALE GENOMIC DNA]</scope>
    <source>
        <strain evidence="3 4">DSM 6958</strain>
    </source>
</reference>
<accession>A0A1E3PKS9</accession>
<evidence type="ECO:0000313" key="4">
    <source>
        <dbReference type="Proteomes" id="UP000095009"/>
    </source>
</evidence>